<dbReference type="EMBL" id="FOQY01000003">
    <property type="protein sequence ID" value="SFI48512.1"/>
    <property type="molecule type" value="Genomic_DNA"/>
</dbReference>
<accession>A0A1I3IKQ5</accession>
<dbReference type="Gene3D" id="3.30.43.10">
    <property type="entry name" value="Uridine Diphospho-n-acetylenolpyruvylglucosamine Reductase, domain 2"/>
    <property type="match status" value="1"/>
</dbReference>
<evidence type="ECO:0000256" key="1">
    <source>
        <dbReference type="ARBA" id="ARBA00023002"/>
    </source>
</evidence>
<evidence type="ECO:0000313" key="4">
    <source>
        <dbReference type="Proteomes" id="UP000199111"/>
    </source>
</evidence>
<keyword evidence="4" id="KW-1185">Reference proteome</keyword>
<dbReference type="GeneID" id="96297090"/>
<evidence type="ECO:0000256" key="2">
    <source>
        <dbReference type="SAM" id="MobiDB-lite"/>
    </source>
</evidence>
<evidence type="ECO:0000313" key="3">
    <source>
        <dbReference type="EMBL" id="SFI48512.1"/>
    </source>
</evidence>
<protein>
    <submittedName>
        <fullName evidence="3">Uncharacterized protein</fullName>
    </submittedName>
</protein>
<dbReference type="AlphaFoldDB" id="A0A1I3IKQ5"/>
<dbReference type="GO" id="GO:0016491">
    <property type="term" value="F:oxidoreductase activity"/>
    <property type="evidence" value="ECO:0007669"/>
    <property type="project" value="UniProtKB-KW"/>
</dbReference>
<feature type="region of interest" description="Disordered" evidence="2">
    <location>
        <begin position="77"/>
        <end position="99"/>
    </location>
</feature>
<feature type="compositionally biased region" description="Low complexity" evidence="2">
    <location>
        <begin position="84"/>
        <end position="94"/>
    </location>
</feature>
<keyword evidence="1" id="KW-0560">Oxidoreductase</keyword>
<reference evidence="4" key="1">
    <citation type="submission" date="2016-10" db="EMBL/GenBank/DDBJ databases">
        <authorList>
            <person name="Varghese N."/>
            <person name="Submissions S."/>
        </authorList>
    </citation>
    <scope>NUCLEOTIDE SEQUENCE [LARGE SCALE GENOMIC DNA]</scope>
    <source>
        <strain evidence="4">CGMCC 4.2126</strain>
    </source>
</reference>
<dbReference type="Proteomes" id="UP000199111">
    <property type="component" value="Unassembled WGS sequence"/>
</dbReference>
<gene>
    <name evidence="3" type="ORF">SAMN05216275_103333</name>
</gene>
<proteinExistence type="predicted"/>
<sequence>MNRPAEQAMGLVLAPRDEKYDEERAGCQTARRHRPDLVVGAAGPADVQAAVTYAGRRGLPPSPATAGSVTTTALKTSRRRLRSGAEADGAARPAGRGRRILVAARDSGYRRIP</sequence>
<feature type="region of interest" description="Disordered" evidence="2">
    <location>
        <begin position="1"/>
        <end position="20"/>
    </location>
</feature>
<name>A0A1I3IKQ5_9ACTN</name>
<dbReference type="InterPro" id="IPR016167">
    <property type="entry name" value="FAD-bd_PCMH_sub1"/>
</dbReference>
<dbReference type="RefSeq" id="WP_143120824.1">
    <property type="nucleotide sequence ID" value="NZ_FOQY01000003.1"/>
</dbReference>
<organism evidence="3 4">
    <name type="scientific">Streptosporangium canum</name>
    <dbReference type="NCBI Taxonomy" id="324952"/>
    <lineage>
        <taxon>Bacteria</taxon>
        <taxon>Bacillati</taxon>
        <taxon>Actinomycetota</taxon>
        <taxon>Actinomycetes</taxon>
        <taxon>Streptosporangiales</taxon>
        <taxon>Streptosporangiaceae</taxon>
        <taxon>Streptosporangium</taxon>
    </lineage>
</organism>